<gene>
    <name evidence="10" type="primary">fkpA</name>
    <name evidence="10" type="ORF">PSI14_17305</name>
</gene>
<dbReference type="PROSITE" id="PS50059">
    <property type="entry name" value="FKBP_PPIASE"/>
    <property type="match status" value="1"/>
</dbReference>
<evidence type="ECO:0000256" key="6">
    <source>
        <dbReference type="PROSITE-ProRule" id="PRU00277"/>
    </source>
</evidence>
<feature type="signal peptide" evidence="8">
    <location>
        <begin position="1"/>
        <end position="25"/>
    </location>
</feature>
<keyword evidence="11" id="KW-1185">Reference proteome</keyword>
<evidence type="ECO:0000256" key="4">
    <source>
        <dbReference type="ARBA" id="ARBA00023110"/>
    </source>
</evidence>
<dbReference type="SUPFAM" id="SSF54534">
    <property type="entry name" value="FKBP-like"/>
    <property type="match status" value="1"/>
</dbReference>
<dbReference type="Gene3D" id="1.10.287.460">
    <property type="entry name" value="Peptidyl-prolyl cis-trans isomerase, FKBP-type, N-terminal domain"/>
    <property type="match status" value="1"/>
</dbReference>
<evidence type="ECO:0000313" key="10">
    <source>
        <dbReference type="EMBL" id="MDC9598546.1"/>
    </source>
</evidence>
<name>A0ABT5LVT4_9GAMM</name>
<dbReference type="InterPro" id="IPR001179">
    <property type="entry name" value="PPIase_FKBP_dom"/>
</dbReference>
<evidence type="ECO:0000256" key="7">
    <source>
        <dbReference type="RuleBase" id="RU003915"/>
    </source>
</evidence>
<dbReference type="InterPro" id="IPR000774">
    <property type="entry name" value="PPIase_FKBP_N"/>
</dbReference>
<dbReference type="GO" id="GO:0003755">
    <property type="term" value="F:peptidyl-prolyl cis-trans isomerase activity"/>
    <property type="evidence" value="ECO:0007669"/>
    <property type="project" value="UniProtKB-EC"/>
</dbReference>
<dbReference type="InterPro" id="IPR036944">
    <property type="entry name" value="PPIase_FKBP_N_sf"/>
</dbReference>
<dbReference type="Gene3D" id="3.10.50.40">
    <property type="match status" value="1"/>
</dbReference>
<evidence type="ECO:0000256" key="1">
    <source>
        <dbReference type="ARBA" id="ARBA00000971"/>
    </source>
</evidence>
<evidence type="ECO:0000256" key="5">
    <source>
        <dbReference type="ARBA" id="ARBA00023235"/>
    </source>
</evidence>
<dbReference type="PANTHER" id="PTHR43811:SF19">
    <property type="entry name" value="39 KDA FK506-BINDING NUCLEAR PROTEIN"/>
    <property type="match status" value="1"/>
</dbReference>
<dbReference type="Proteomes" id="UP001220225">
    <property type="component" value="Unassembled WGS sequence"/>
</dbReference>
<comment type="similarity">
    <text evidence="3 7">Belongs to the FKBP-type PPIase family.</text>
</comment>
<reference evidence="10 11" key="1">
    <citation type="submission" date="2023-02" db="EMBL/GenBank/DDBJ databases">
        <title>Entomopathogenic bacteria.</title>
        <authorList>
            <person name="Machado R.A."/>
        </authorList>
    </citation>
    <scope>NUCLEOTIDE SEQUENCE [LARGE SCALE GENOMIC DNA]</scope>
    <source>
        <strain evidence="10 11">XENO-2</strain>
    </source>
</reference>
<comment type="caution">
    <text evidence="10">The sequence shown here is derived from an EMBL/GenBank/DDBJ whole genome shotgun (WGS) entry which is preliminary data.</text>
</comment>
<keyword evidence="8" id="KW-0732">Signal</keyword>
<dbReference type="NCBIfam" id="NF008150">
    <property type="entry name" value="PRK10902.1"/>
    <property type="match status" value="1"/>
</dbReference>
<keyword evidence="5 6" id="KW-0413">Isomerase</keyword>
<keyword evidence="4 6" id="KW-0697">Rotamase</keyword>
<evidence type="ECO:0000256" key="8">
    <source>
        <dbReference type="SAM" id="SignalP"/>
    </source>
</evidence>
<organism evidence="10 11">
    <name type="scientific">Xenorhabdus anantnagensis</name>
    <dbReference type="NCBI Taxonomy" id="3025875"/>
    <lineage>
        <taxon>Bacteria</taxon>
        <taxon>Pseudomonadati</taxon>
        <taxon>Pseudomonadota</taxon>
        <taxon>Gammaproteobacteria</taxon>
        <taxon>Enterobacterales</taxon>
        <taxon>Morganellaceae</taxon>
        <taxon>Xenorhabdus</taxon>
    </lineage>
</organism>
<dbReference type="InterPro" id="IPR046357">
    <property type="entry name" value="PPIase_dom_sf"/>
</dbReference>
<dbReference type="EC" id="5.2.1.8" evidence="7"/>
<sequence>MKSLFKTTLLATTLAVAFSVPQVLAANTETQSELKQSELKLNSAFKTTEQQNSYALGASLGSYMTNALKEYKTLGINMEKAQLLAGVEDAVNNKAKLTDQEIKETLSIFDSNMKSAVRAKVEKEAGENSEKGVKYRKEFAKKAGVVETKTGLLYKIEKEGTGKAPKETDTVVVNYKGALIDGKAFDSSYDRKEPLTIRVDSVIPGWTEGLQHVKKGGKITLVIPPKLAYGQAMMPGIPANSTLVFDVELLDIKPAAKAK</sequence>
<dbReference type="Pfam" id="PF00254">
    <property type="entry name" value="FKBP_C"/>
    <property type="match status" value="1"/>
</dbReference>
<dbReference type="PANTHER" id="PTHR43811">
    <property type="entry name" value="FKBP-TYPE PEPTIDYL-PROLYL CIS-TRANS ISOMERASE FKPA"/>
    <property type="match status" value="1"/>
</dbReference>
<evidence type="ECO:0000313" key="11">
    <source>
        <dbReference type="Proteomes" id="UP001220225"/>
    </source>
</evidence>
<protein>
    <recommendedName>
        <fullName evidence="7">Peptidyl-prolyl cis-trans isomerase</fullName>
        <ecNumber evidence="7">5.2.1.8</ecNumber>
    </recommendedName>
</protein>
<dbReference type="Pfam" id="PF01346">
    <property type="entry name" value="FKBP_N"/>
    <property type="match status" value="1"/>
</dbReference>
<comment type="catalytic activity">
    <reaction evidence="1 6 7">
        <text>[protein]-peptidylproline (omega=180) = [protein]-peptidylproline (omega=0)</text>
        <dbReference type="Rhea" id="RHEA:16237"/>
        <dbReference type="Rhea" id="RHEA-COMP:10747"/>
        <dbReference type="Rhea" id="RHEA-COMP:10748"/>
        <dbReference type="ChEBI" id="CHEBI:83833"/>
        <dbReference type="ChEBI" id="CHEBI:83834"/>
        <dbReference type="EC" id="5.2.1.8"/>
    </reaction>
</comment>
<evidence type="ECO:0000259" key="9">
    <source>
        <dbReference type="PROSITE" id="PS50059"/>
    </source>
</evidence>
<comment type="function">
    <text evidence="2">PPIases accelerate the folding of proteins. It catalyzes the cis-trans isomerization of proline imidic peptide bonds in oligopeptides.</text>
</comment>
<evidence type="ECO:0000256" key="3">
    <source>
        <dbReference type="ARBA" id="ARBA00006577"/>
    </source>
</evidence>
<feature type="domain" description="PPIase FKBP-type" evidence="9">
    <location>
        <begin position="168"/>
        <end position="253"/>
    </location>
</feature>
<dbReference type="RefSeq" id="WP_273577105.1">
    <property type="nucleotide sequence ID" value="NZ_JAQRFN010000032.1"/>
</dbReference>
<accession>A0ABT5LVT4</accession>
<evidence type="ECO:0000256" key="2">
    <source>
        <dbReference type="ARBA" id="ARBA00002388"/>
    </source>
</evidence>
<feature type="chain" id="PRO_5045132618" description="Peptidyl-prolyl cis-trans isomerase" evidence="8">
    <location>
        <begin position="26"/>
        <end position="259"/>
    </location>
</feature>
<proteinExistence type="inferred from homology"/>
<dbReference type="EMBL" id="JAQRFN010000032">
    <property type="protein sequence ID" value="MDC9598546.1"/>
    <property type="molecule type" value="Genomic_DNA"/>
</dbReference>